<proteinExistence type="predicted"/>
<organism evidence="1 2">
    <name type="scientific">Collinsella intestinalis</name>
    <dbReference type="NCBI Taxonomy" id="147207"/>
    <lineage>
        <taxon>Bacteria</taxon>
        <taxon>Bacillati</taxon>
        <taxon>Actinomycetota</taxon>
        <taxon>Coriobacteriia</taxon>
        <taxon>Coriobacteriales</taxon>
        <taxon>Coriobacteriaceae</taxon>
        <taxon>Collinsella</taxon>
    </lineage>
</organism>
<comment type="caution">
    <text evidence="1">The sequence shown here is derived from an EMBL/GenBank/DDBJ whole genome shotgun (WGS) entry which is preliminary data.</text>
</comment>
<evidence type="ECO:0000313" key="2">
    <source>
        <dbReference type="Proteomes" id="UP000738879"/>
    </source>
</evidence>
<evidence type="ECO:0000313" key="1">
    <source>
        <dbReference type="EMBL" id="MBS5147633.1"/>
    </source>
</evidence>
<gene>
    <name evidence="1" type="ORF">KHY67_08110</name>
</gene>
<sequence length="143" mass="16724">MRHYVRLWLDEKLMKSLMKLDGSEEELNDLSDLLSGFGINFEIETLTEEDGKGEIMYAVFTYDDLEVEERRTRNAGRRSKTPSFDSPLRPLDAAHALEWLDSHTVEEGMEALGGVSRAVYYRRKKSLKQIRDDDPTETLWMYR</sequence>
<dbReference type="EMBL" id="JAGZJA010000016">
    <property type="protein sequence ID" value="MBS5147633.1"/>
    <property type="molecule type" value="Genomic_DNA"/>
</dbReference>
<reference evidence="1" key="1">
    <citation type="submission" date="2021-02" db="EMBL/GenBank/DDBJ databases">
        <title>Infant gut strain persistence is associated with maternal origin, phylogeny, and functional potential including surface adhesion and iron acquisition.</title>
        <authorList>
            <person name="Lou Y.C."/>
        </authorList>
    </citation>
    <scope>NUCLEOTIDE SEQUENCE</scope>
    <source>
        <strain evidence="1">L3_128_245G1_dasL3_128_245G1_concoct_49</strain>
    </source>
</reference>
<accession>A0A943BNA3</accession>
<dbReference type="AlphaFoldDB" id="A0A943BNA3"/>
<protein>
    <submittedName>
        <fullName evidence="1">Uncharacterized protein</fullName>
    </submittedName>
</protein>
<name>A0A943BNA3_9ACTN</name>
<dbReference type="Proteomes" id="UP000738879">
    <property type="component" value="Unassembled WGS sequence"/>
</dbReference>